<evidence type="ECO:0000256" key="1">
    <source>
        <dbReference type="SAM" id="MobiDB-lite"/>
    </source>
</evidence>
<gene>
    <name evidence="2" type="ORF">UPYG_G00234650</name>
</gene>
<dbReference type="Proteomes" id="UP001557470">
    <property type="component" value="Unassembled WGS sequence"/>
</dbReference>
<name>A0ABD0X079_UMBPY</name>
<reference evidence="2 3" key="1">
    <citation type="submission" date="2024-06" db="EMBL/GenBank/DDBJ databases">
        <authorList>
            <person name="Pan Q."/>
            <person name="Wen M."/>
            <person name="Jouanno E."/>
            <person name="Zahm M."/>
            <person name="Klopp C."/>
            <person name="Cabau C."/>
            <person name="Louis A."/>
            <person name="Berthelot C."/>
            <person name="Parey E."/>
            <person name="Roest Crollius H."/>
            <person name="Montfort J."/>
            <person name="Robinson-Rechavi M."/>
            <person name="Bouchez O."/>
            <person name="Lampietro C."/>
            <person name="Lopez Roques C."/>
            <person name="Donnadieu C."/>
            <person name="Postlethwait J."/>
            <person name="Bobe J."/>
            <person name="Verreycken H."/>
            <person name="Guiguen Y."/>
        </authorList>
    </citation>
    <scope>NUCLEOTIDE SEQUENCE [LARGE SCALE GENOMIC DNA]</scope>
    <source>
        <strain evidence="2">Up_M1</strain>
        <tissue evidence="2">Testis</tissue>
    </source>
</reference>
<comment type="caution">
    <text evidence="2">The sequence shown here is derived from an EMBL/GenBank/DDBJ whole genome shotgun (WGS) entry which is preliminary data.</text>
</comment>
<evidence type="ECO:0000313" key="2">
    <source>
        <dbReference type="EMBL" id="KAL0969927.1"/>
    </source>
</evidence>
<feature type="compositionally biased region" description="Low complexity" evidence="1">
    <location>
        <begin position="56"/>
        <end position="73"/>
    </location>
</feature>
<accession>A0ABD0X079</accession>
<dbReference type="AlphaFoldDB" id="A0ABD0X079"/>
<dbReference type="EMBL" id="JAGEUA010000007">
    <property type="protein sequence ID" value="KAL0969927.1"/>
    <property type="molecule type" value="Genomic_DNA"/>
</dbReference>
<feature type="region of interest" description="Disordered" evidence="1">
    <location>
        <begin position="43"/>
        <end position="80"/>
    </location>
</feature>
<proteinExistence type="predicted"/>
<keyword evidence="3" id="KW-1185">Reference proteome</keyword>
<organism evidence="2 3">
    <name type="scientific">Umbra pygmaea</name>
    <name type="common">Eastern mudminnow</name>
    <dbReference type="NCBI Taxonomy" id="75934"/>
    <lineage>
        <taxon>Eukaryota</taxon>
        <taxon>Metazoa</taxon>
        <taxon>Chordata</taxon>
        <taxon>Craniata</taxon>
        <taxon>Vertebrata</taxon>
        <taxon>Euteleostomi</taxon>
        <taxon>Actinopterygii</taxon>
        <taxon>Neopterygii</taxon>
        <taxon>Teleostei</taxon>
        <taxon>Protacanthopterygii</taxon>
        <taxon>Esociformes</taxon>
        <taxon>Umbridae</taxon>
        <taxon>Umbra</taxon>
    </lineage>
</organism>
<evidence type="ECO:0000313" key="3">
    <source>
        <dbReference type="Proteomes" id="UP001557470"/>
    </source>
</evidence>
<protein>
    <submittedName>
        <fullName evidence="2">Uncharacterized protein</fullName>
    </submittedName>
</protein>
<sequence length="251" mass="27812">MWSAKTVKGAVDRLSQTSRDIEVATATTATQTSTQIWSDLWSDQDAVEKDEDRRSQTSSSSIEETTATQTSASVLPSQTTKGANYRLSQMTSLDIADTTAVRRSTPVMWSHQTVKLSDGKGEKETTTLYEKGEQHEQSAVSRLCIPVSQPTTSSNYAVSRTMESNFSITPTQPSANFAMRRPRWSSKRRETKVVVRTANSMRSRILTGPYDIIGVNLVSGRFHTLPKNVMAVPDLRDVTIDNVLSIVQKEC</sequence>
<feature type="compositionally biased region" description="Basic and acidic residues" evidence="1">
    <location>
        <begin position="46"/>
        <end position="55"/>
    </location>
</feature>